<evidence type="ECO:0000313" key="8">
    <source>
        <dbReference type="EMBL" id="PAA68371.1"/>
    </source>
</evidence>
<evidence type="ECO:0000256" key="6">
    <source>
        <dbReference type="SAM" id="Phobius"/>
    </source>
</evidence>
<evidence type="ECO:0000256" key="5">
    <source>
        <dbReference type="SAM" id="MobiDB-lite"/>
    </source>
</evidence>
<keyword evidence="3 6" id="KW-1133">Transmembrane helix</keyword>
<accession>A0A267F569</accession>
<feature type="transmembrane region" description="Helical" evidence="6">
    <location>
        <begin position="140"/>
        <end position="163"/>
    </location>
</feature>
<organism evidence="7 9">
    <name type="scientific">Macrostomum lignano</name>
    <dbReference type="NCBI Taxonomy" id="282301"/>
    <lineage>
        <taxon>Eukaryota</taxon>
        <taxon>Metazoa</taxon>
        <taxon>Spiralia</taxon>
        <taxon>Lophotrochozoa</taxon>
        <taxon>Platyhelminthes</taxon>
        <taxon>Rhabditophora</taxon>
        <taxon>Macrostomorpha</taxon>
        <taxon>Macrostomida</taxon>
        <taxon>Macrostomidae</taxon>
        <taxon>Macrostomum</taxon>
    </lineage>
</organism>
<feature type="transmembrane region" description="Helical" evidence="6">
    <location>
        <begin position="108"/>
        <end position="128"/>
    </location>
</feature>
<proteinExistence type="predicted"/>
<dbReference type="InterPro" id="IPR007237">
    <property type="entry name" value="CD20-like"/>
</dbReference>
<name>A0A267F569_9PLAT</name>
<dbReference type="Pfam" id="PF04103">
    <property type="entry name" value="CD20"/>
    <property type="match status" value="1"/>
</dbReference>
<feature type="transmembrane region" description="Helical" evidence="6">
    <location>
        <begin position="56"/>
        <end position="73"/>
    </location>
</feature>
<evidence type="ECO:0000256" key="4">
    <source>
        <dbReference type="ARBA" id="ARBA00023136"/>
    </source>
</evidence>
<keyword evidence="9" id="KW-1185">Reference proteome</keyword>
<protein>
    <submittedName>
        <fullName evidence="7">Uncharacterized protein</fullName>
    </submittedName>
</protein>
<dbReference type="Proteomes" id="UP000215902">
    <property type="component" value="Unassembled WGS sequence"/>
</dbReference>
<keyword evidence="4 6" id="KW-0472">Membrane</keyword>
<keyword evidence="2 6" id="KW-0812">Transmembrane</keyword>
<feature type="compositionally biased region" description="Low complexity" evidence="5">
    <location>
        <begin position="282"/>
        <end position="294"/>
    </location>
</feature>
<evidence type="ECO:0000256" key="1">
    <source>
        <dbReference type="ARBA" id="ARBA00004141"/>
    </source>
</evidence>
<sequence length="386" mass="40839">MRYHRQSEELEPAPAVPATADGIVIVGSGGMDATDGDADSGLMVSGRTGSRVPRPLAWAQLILGVLGFVLGATDVGVRAAAGASNATVVAFHSVRPVQAFDVTGAFGFPIWCSLSMLVSSGLALWYANTQLQKMLRLYRLYSLFNLGIQSVGCLLLVVAWIALSQPSDSPSPDPTGVSPSQSPLQPQQQEHQQLRVFLALCSMVLTASWLLVLACVSCDWCVGKNLLQVLGIFVRTVFHRSQRDSFSELKRSTNSLNSMHMEPQVGARKRASTHRHPPHSSTATAAVPAATAPAGVRMTTRRPSLLEATWQMQTPSMAAQSERVSQQRAAATVVGGVANGGAGGTVGLVRSLGADEDSISRELDFGGNETSEQLTGLLARHKAGLA</sequence>
<evidence type="ECO:0000313" key="7">
    <source>
        <dbReference type="EMBL" id="PAA68364.1"/>
    </source>
</evidence>
<feature type="transmembrane region" description="Helical" evidence="6">
    <location>
        <begin position="196"/>
        <end position="216"/>
    </location>
</feature>
<evidence type="ECO:0000313" key="9">
    <source>
        <dbReference type="Proteomes" id="UP000215902"/>
    </source>
</evidence>
<dbReference type="GO" id="GO:0016020">
    <property type="term" value="C:membrane"/>
    <property type="evidence" value="ECO:0007669"/>
    <property type="project" value="UniProtKB-SubCell"/>
</dbReference>
<evidence type="ECO:0000256" key="2">
    <source>
        <dbReference type="ARBA" id="ARBA00022692"/>
    </source>
</evidence>
<evidence type="ECO:0000256" key="3">
    <source>
        <dbReference type="ARBA" id="ARBA00022989"/>
    </source>
</evidence>
<feature type="region of interest" description="Disordered" evidence="5">
    <location>
        <begin position="271"/>
        <end position="294"/>
    </location>
</feature>
<gene>
    <name evidence="7" type="ORF">BOX15_Mlig002145g1</name>
    <name evidence="8" type="ORF">BOX15_Mlig002145g4</name>
</gene>
<comment type="caution">
    <text evidence="7">The sequence shown here is derived from an EMBL/GenBank/DDBJ whole genome shotgun (WGS) entry which is preliminary data.</text>
</comment>
<reference evidence="7 9" key="1">
    <citation type="submission" date="2017-06" db="EMBL/GenBank/DDBJ databases">
        <title>A platform for efficient transgenesis in Macrostomum lignano, a flatworm model organism for stem cell research.</title>
        <authorList>
            <person name="Berezikov E."/>
        </authorList>
    </citation>
    <scope>NUCLEOTIDE SEQUENCE [LARGE SCALE GENOMIC DNA]</scope>
    <source>
        <strain evidence="7">DV1</strain>
        <tissue evidence="7">Whole organism</tissue>
    </source>
</reference>
<comment type="subcellular location">
    <subcellularLocation>
        <location evidence="1">Membrane</location>
        <topology evidence="1">Multi-pass membrane protein</topology>
    </subcellularLocation>
</comment>
<dbReference type="AlphaFoldDB" id="A0A267F569"/>
<dbReference type="EMBL" id="NIVC01001401">
    <property type="protein sequence ID" value="PAA68364.1"/>
    <property type="molecule type" value="Genomic_DNA"/>
</dbReference>
<dbReference type="EMBL" id="NIVC01001401">
    <property type="protein sequence ID" value="PAA68371.1"/>
    <property type="molecule type" value="Genomic_DNA"/>
</dbReference>